<dbReference type="InterPro" id="IPR011041">
    <property type="entry name" value="Quinoprot_gluc/sorb_DH_b-prop"/>
</dbReference>
<evidence type="ECO:0000256" key="4">
    <source>
        <dbReference type="PROSITE-ProRule" id="PRU00433"/>
    </source>
</evidence>
<dbReference type="InterPro" id="IPR055557">
    <property type="entry name" value="DUF7133"/>
</dbReference>
<accession>A0A2S8G3K7</accession>
<keyword evidence="1 4" id="KW-0349">Heme</keyword>
<evidence type="ECO:0000256" key="5">
    <source>
        <dbReference type="SAM" id="MobiDB-lite"/>
    </source>
</evidence>
<dbReference type="PROSITE" id="PS51007">
    <property type="entry name" value="CYTC"/>
    <property type="match status" value="1"/>
</dbReference>
<evidence type="ECO:0000313" key="8">
    <source>
        <dbReference type="Proteomes" id="UP000240009"/>
    </source>
</evidence>
<evidence type="ECO:0000259" key="6">
    <source>
        <dbReference type="PROSITE" id="PS51007"/>
    </source>
</evidence>
<organism evidence="7 8">
    <name type="scientific">Blastopirellula marina</name>
    <dbReference type="NCBI Taxonomy" id="124"/>
    <lineage>
        <taxon>Bacteria</taxon>
        <taxon>Pseudomonadati</taxon>
        <taxon>Planctomycetota</taxon>
        <taxon>Planctomycetia</taxon>
        <taxon>Pirellulales</taxon>
        <taxon>Pirellulaceae</taxon>
        <taxon>Blastopirellula</taxon>
    </lineage>
</organism>
<sequence length="1050" mass="118727">MPYTPQLPYRETSAEVDPHTKYQSSGRMNTYHPTSKCARTTPKPRVSRQYWRPLRMIAFCLVCGTLFISGSQAEENWQPKNTQAAEQQPPSPQQSLNLLRVPDGFQVILAAAEPDVRQPIAMAFDTRGRLWVAESYSYDGSNFTDERRDRILIFEDRDGDGTLETRKIFKDGLNRLFGLALGFGGVWIAAPPYVSFIPDHDGDDVPDGPPEVRLEGFTLKAEHNSVNGLTWGPDGWLYGRHGIKQPSLVGVQGQKARERVPLSCCIWRFHPKHKTFEVVADGTVNPWGLDFDDYGEAFFSSSVVDHFWNLIPGARYTRRIGLDEHPNPYTYELMGSACDHLHWDFHRGEKAERVGYGNDAFGGGHAHCDLMIYLGDRWPQKYRGTALMSNIHGRRINLDRIMTDQAGRSIAQHEHDFLKSDDFWFRAVSMEYGPDGDIFVTDWSDLGECHDRDGIHRTSGRIYKVTWGDPQQITVNLAAMTNSELVALQKHSNQWFVRQSRQLLQERSVKGEPMQQAHQQLREMYSTARDVRHQLRAIWTLYVTEGAEPEWLLEQLQSDNAHVRAWSVRLLSDRPEANAELVIPLAALAQTESTWLVRRELASAAQRLPASKRWAILAALATNREAASEANLERLIWYALEPAVADDAPQALRLAELPIPSRLRRFIARRVADDIEESPQALNRLLDSLKKAKSTDHLLDLLTGLNESIVRNRPRVQLKDSQQQMLAHWTQSNDGRIRQGTITTALILGDESLVESVGQQVHDPEVDQALREDTLAGLVARHPANLAGHLMQLINEEQLLSSALLASASVDDENLVSLLLAKYPHFSRDEKRLCIDALIARARSASLLLDAVEAGKISSREISPQQAVQIAALPDKKFRERIIKTWGSIGSTSQERRQQIAALKKSLRSDYLHDADSKHGRQLFLEKCSACHKLFNEGRNVAPDLTGAQRKSLDYLLLNIVDPNATVPADYRTSIILLEDGRVVSGCVTEENDRVLTVRTRENDLHLRREEIEEMKTLSTSLMPEDLLKGMEMDDVRDLFSYLMSDGVPK</sequence>
<protein>
    <submittedName>
        <fullName evidence="7">Dehydrogenase</fullName>
    </submittedName>
</protein>
<dbReference type="InterPro" id="IPR011042">
    <property type="entry name" value="6-blade_b-propeller_TolB-like"/>
</dbReference>
<reference evidence="7 8" key="1">
    <citation type="submission" date="2018-02" db="EMBL/GenBank/DDBJ databases">
        <title>Comparative genomes isolates from brazilian mangrove.</title>
        <authorList>
            <person name="Araujo J.E."/>
            <person name="Taketani R.G."/>
            <person name="Silva M.C.P."/>
            <person name="Loureco M.V."/>
            <person name="Andreote F.D."/>
        </authorList>
    </citation>
    <scope>NUCLEOTIDE SEQUENCE [LARGE SCALE GENOMIC DNA]</scope>
    <source>
        <strain evidence="7 8">HEX-2 MGV</strain>
    </source>
</reference>
<dbReference type="GO" id="GO:0009055">
    <property type="term" value="F:electron transfer activity"/>
    <property type="evidence" value="ECO:0007669"/>
    <property type="project" value="InterPro"/>
</dbReference>
<dbReference type="EMBL" id="PUIA01000016">
    <property type="protein sequence ID" value="PQO38841.1"/>
    <property type="molecule type" value="Genomic_DNA"/>
</dbReference>
<dbReference type="Gene3D" id="1.10.760.10">
    <property type="entry name" value="Cytochrome c-like domain"/>
    <property type="match status" value="1"/>
</dbReference>
<dbReference type="GO" id="GO:0020037">
    <property type="term" value="F:heme binding"/>
    <property type="evidence" value="ECO:0007669"/>
    <property type="project" value="InterPro"/>
</dbReference>
<evidence type="ECO:0000256" key="2">
    <source>
        <dbReference type="ARBA" id="ARBA00022723"/>
    </source>
</evidence>
<dbReference type="Proteomes" id="UP000240009">
    <property type="component" value="Unassembled WGS sequence"/>
</dbReference>
<dbReference type="Gene3D" id="2.120.10.30">
    <property type="entry name" value="TolB, C-terminal domain"/>
    <property type="match status" value="1"/>
</dbReference>
<dbReference type="InterPro" id="IPR036909">
    <property type="entry name" value="Cyt_c-like_dom_sf"/>
</dbReference>
<dbReference type="InterPro" id="IPR013428">
    <property type="entry name" value="Membrane-bound_put_N"/>
</dbReference>
<name>A0A2S8G3K7_9BACT</name>
<evidence type="ECO:0000256" key="1">
    <source>
        <dbReference type="ARBA" id="ARBA00022617"/>
    </source>
</evidence>
<dbReference type="SUPFAM" id="SSF50952">
    <property type="entry name" value="Soluble quinoprotein glucose dehydrogenase"/>
    <property type="match status" value="1"/>
</dbReference>
<gene>
    <name evidence="7" type="ORF">C5Y96_02935</name>
</gene>
<dbReference type="GO" id="GO:0046872">
    <property type="term" value="F:metal ion binding"/>
    <property type="evidence" value="ECO:0007669"/>
    <property type="project" value="UniProtKB-KW"/>
</dbReference>
<dbReference type="Pfam" id="PF23500">
    <property type="entry name" value="DUF7133"/>
    <property type="match status" value="1"/>
</dbReference>
<dbReference type="PANTHER" id="PTHR33546">
    <property type="entry name" value="LARGE, MULTIFUNCTIONAL SECRETED PROTEIN-RELATED"/>
    <property type="match status" value="1"/>
</dbReference>
<evidence type="ECO:0000256" key="3">
    <source>
        <dbReference type="ARBA" id="ARBA00023004"/>
    </source>
</evidence>
<dbReference type="NCBIfam" id="TIGR02603">
    <property type="entry name" value="CxxCH_TIGR02603"/>
    <property type="match status" value="1"/>
</dbReference>
<feature type="compositionally biased region" description="Polar residues" evidence="5">
    <location>
        <begin position="21"/>
        <end position="33"/>
    </location>
</feature>
<feature type="domain" description="Cytochrome c" evidence="6">
    <location>
        <begin position="915"/>
        <end position="1047"/>
    </location>
</feature>
<evidence type="ECO:0000313" key="7">
    <source>
        <dbReference type="EMBL" id="PQO38841.1"/>
    </source>
</evidence>
<dbReference type="PANTHER" id="PTHR33546:SF1">
    <property type="entry name" value="LARGE, MULTIFUNCTIONAL SECRETED PROTEIN"/>
    <property type="match status" value="1"/>
</dbReference>
<keyword evidence="2 4" id="KW-0479">Metal-binding</keyword>
<comment type="caution">
    <text evidence="7">The sequence shown here is derived from an EMBL/GenBank/DDBJ whole genome shotgun (WGS) entry which is preliminary data.</text>
</comment>
<dbReference type="SUPFAM" id="SSF46626">
    <property type="entry name" value="Cytochrome c"/>
    <property type="match status" value="1"/>
</dbReference>
<dbReference type="InterPro" id="IPR009056">
    <property type="entry name" value="Cyt_c-like_dom"/>
</dbReference>
<feature type="region of interest" description="Disordered" evidence="5">
    <location>
        <begin position="1"/>
        <end position="40"/>
    </location>
</feature>
<keyword evidence="3 4" id="KW-0408">Iron</keyword>
<dbReference type="AlphaFoldDB" id="A0A2S8G3K7"/>
<proteinExistence type="predicted"/>
<dbReference type="NCBIfam" id="TIGR02604">
    <property type="entry name" value="Piru_Ver_Nterm"/>
    <property type="match status" value="1"/>
</dbReference>
<dbReference type="InterPro" id="IPR013427">
    <property type="entry name" value="Haem-bd_dom_put"/>
</dbReference>